<dbReference type="STRING" id="74649.A0A2P6QDL2"/>
<dbReference type="PANTHER" id="PTHR12687:SF8">
    <property type="entry name" value="PROTEIN REBELOTE"/>
    <property type="match status" value="1"/>
</dbReference>
<keyword evidence="3" id="KW-0539">Nucleus</keyword>
<dbReference type="Gramene" id="PRQ32273">
    <property type="protein sequence ID" value="PRQ32273"/>
    <property type="gene ID" value="RchiOBHm_Chr5g0044521"/>
</dbReference>
<dbReference type="OrthoDB" id="10266662at2759"/>
<feature type="region of interest" description="Disordered" evidence="4">
    <location>
        <begin position="1"/>
        <end position="97"/>
    </location>
</feature>
<proteinExistence type="inferred from homology"/>
<comment type="similarity">
    <text evidence="2">Belongs to the NOC2 family.</text>
</comment>
<feature type="region of interest" description="Disordered" evidence="4">
    <location>
        <begin position="692"/>
        <end position="744"/>
    </location>
</feature>
<feature type="compositionally biased region" description="Basic residues" evidence="4">
    <location>
        <begin position="22"/>
        <end position="35"/>
    </location>
</feature>
<dbReference type="EMBL" id="PDCK01000043">
    <property type="protein sequence ID" value="PRQ32273.1"/>
    <property type="molecule type" value="Genomic_DNA"/>
</dbReference>
<dbReference type="PANTHER" id="PTHR12687">
    <property type="entry name" value="NUCLEOLAR COMPLEX 2 AND RAD4-RELATED"/>
    <property type="match status" value="1"/>
</dbReference>
<organism evidence="5 6">
    <name type="scientific">Rosa chinensis</name>
    <name type="common">China rose</name>
    <dbReference type="NCBI Taxonomy" id="74649"/>
    <lineage>
        <taxon>Eukaryota</taxon>
        <taxon>Viridiplantae</taxon>
        <taxon>Streptophyta</taxon>
        <taxon>Embryophyta</taxon>
        <taxon>Tracheophyta</taxon>
        <taxon>Spermatophyta</taxon>
        <taxon>Magnoliopsida</taxon>
        <taxon>eudicotyledons</taxon>
        <taxon>Gunneridae</taxon>
        <taxon>Pentapetalae</taxon>
        <taxon>rosids</taxon>
        <taxon>fabids</taxon>
        <taxon>Rosales</taxon>
        <taxon>Rosaceae</taxon>
        <taxon>Rosoideae</taxon>
        <taxon>Rosoideae incertae sedis</taxon>
        <taxon>Rosa</taxon>
    </lineage>
</organism>
<dbReference type="GO" id="GO:0005730">
    <property type="term" value="C:nucleolus"/>
    <property type="evidence" value="ECO:0007669"/>
    <property type="project" value="TreeGrafter"/>
</dbReference>
<dbReference type="Pfam" id="PF03715">
    <property type="entry name" value="Noc2"/>
    <property type="match status" value="1"/>
</dbReference>
<accession>A0A2P6QDL2</accession>
<dbReference type="GO" id="GO:0030690">
    <property type="term" value="C:Noc1p-Noc2p complex"/>
    <property type="evidence" value="ECO:0007669"/>
    <property type="project" value="TreeGrafter"/>
</dbReference>
<dbReference type="OMA" id="QMFFPIP"/>
<dbReference type="GO" id="GO:0042273">
    <property type="term" value="P:ribosomal large subunit biogenesis"/>
    <property type="evidence" value="ECO:0007669"/>
    <property type="project" value="TreeGrafter"/>
</dbReference>
<protein>
    <submittedName>
        <fullName evidence="5">Putative nucleolar complex protein</fullName>
    </submittedName>
</protein>
<gene>
    <name evidence="5" type="ORF">RchiOBHm_Chr5g0044521</name>
</gene>
<evidence type="ECO:0000256" key="2">
    <source>
        <dbReference type="ARBA" id="ARBA00005907"/>
    </source>
</evidence>
<reference evidence="5 6" key="1">
    <citation type="journal article" date="2018" name="Nat. Genet.">
        <title>The Rosa genome provides new insights in the design of modern roses.</title>
        <authorList>
            <person name="Bendahmane M."/>
        </authorList>
    </citation>
    <scope>NUCLEOTIDE SEQUENCE [LARGE SCALE GENOMIC DNA]</scope>
    <source>
        <strain evidence="6">cv. Old Blush</strain>
    </source>
</reference>
<feature type="compositionally biased region" description="Acidic residues" evidence="4">
    <location>
        <begin position="77"/>
        <end position="88"/>
    </location>
</feature>
<dbReference type="Proteomes" id="UP000238479">
    <property type="component" value="Chromosome 5"/>
</dbReference>
<feature type="compositionally biased region" description="Basic and acidic residues" evidence="4">
    <location>
        <begin position="36"/>
        <end position="52"/>
    </location>
</feature>
<feature type="compositionally biased region" description="Basic residues" evidence="4">
    <location>
        <begin position="1"/>
        <end position="13"/>
    </location>
</feature>
<dbReference type="AlphaFoldDB" id="A0A2P6QDL2"/>
<comment type="subcellular location">
    <subcellularLocation>
        <location evidence="1">Nucleus</location>
    </subcellularLocation>
</comment>
<dbReference type="GO" id="GO:0005654">
    <property type="term" value="C:nucleoplasm"/>
    <property type="evidence" value="ECO:0007669"/>
    <property type="project" value="TreeGrafter"/>
</dbReference>
<dbReference type="GO" id="GO:0030691">
    <property type="term" value="C:Noc2p-Noc3p complex"/>
    <property type="evidence" value="ECO:0007669"/>
    <property type="project" value="TreeGrafter"/>
</dbReference>
<evidence type="ECO:0000256" key="3">
    <source>
        <dbReference type="ARBA" id="ARBA00023242"/>
    </source>
</evidence>
<comment type="caution">
    <text evidence="5">The sequence shown here is derived from an EMBL/GenBank/DDBJ whole genome shotgun (WGS) entry which is preliminary data.</text>
</comment>
<evidence type="ECO:0000256" key="1">
    <source>
        <dbReference type="ARBA" id="ARBA00004123"/>
    </source>
</evidence>
<evidence type="ECO:0000313" key="5">
    <source>
        <dbReference type="EMBL" id="PRQ32273.1"/>
    </source>
</evidence>
<sequence>MGKLGKKARKFSKKNLQSVERRNRKLKSTFKKRGPKRNEQGSGEELKKKDAVELSNGRNTEVEYIDDTPLDAIFHEDDSDAFGDESDSDGYLSEDSSEMHLADREIENSQEGNLDGSSGALSIQNEEIQLELVKKTKKLDKLKEKDPEFANFLESYHKERKQFRNKDYADEDEMSDDNMQPENVDGVNFNWGKLLTSSSVDSLCQLVTEQQNVSALTSLLNGYRAACHYGAESTRVFDAYSGHGIQNSETLSKILMFMLNEADNIFRGLMGLPSSDSKKEKSVDLKKNTKWSTFKPLIKSYLRSTLFLLNQVDDSEILAFSLARIRASITFFNAFPSLLRRLIKIAVHLWATGRGTVSSLSFLIIRDVASVFRSDYFDTCFVKTYKSFLGHCQFVEPGLFQHIQFLRSSIIDLCSVDVQKASSKALVCIQQLSKIMQQGLRTKKKEAVKKICSWQYTSCIDLWVMFISANIQDYDLQPSFFMIIQIINGVAVLFSGPRYLPLRIKCIQWLNLLSSSSGIFIPVTSFVLDILEYKISKDGAKPGKAFNHLSSVKLPKHWLKSRNFQEQRVLSPIELLSAHFAQWSHHISFPDLATIPLISLKKFHEITTIESSKRVVKRFIDQVEQNIEFIRKKRDEAAFSPTDQQSADLFLQLEKQNASTPFTQYYKSIMDKAASRNLTLNEKFSKAKEIKKKTQSKIQVPQDNSLTEGVKSKHPEKRKGIVDHIKGGRERKSKKKETIEGQVV</sequence>
<evidence type="ECO:0000313" key="6">
    <source>
        <dbReference type="Proteomes" id="UP000238479"/>
    </source>
</evidence>
<feature type="compositionally biased region" description="Basic and acidic residues" evidence="4">
    <location>
        <begin position="710"/>
        <end position="730"/>
    </location>
</feature>
<evidence type="ECO:0000256" key="4">
    <source>
        <dbReference type="SAM" id="MobiDB-lite"/>
    </source>
</evidence>
<feature type="compositionally biased region" description="Polar residues" evidence="4">
    <location>
        <begin position="696"/>
        <end position="707"/>
    </location>
</feature>
<keyword evidence="6" id="KW-1185">Reference proteome</keyword>
<name>A0A2P6QDL2_ROSCH</name>
<dbReference type="InterPro" id="IPR005343">
    <property type="entry name" value="Noc2"/>
</dbReference>